<dbReference type="Pfam" id="PF01670">
    <property type="entry name" value="Glyco_hydro_12"/>
    <property type="match status" value="1"/>
</dbReference>
<organism evidence="4 5">
    <name type="scientific">Phakopsora pachyrhizi</name>
    <name type="common">Asian soybean rust disease fungus</name>
    <dbReference type="NCBI Taxonomy" id="170000"/>
    <lineage>
        <taxon>Eukaryota</taxon>
        <taxon>Fungi</taxon>
        <taxon>Dikarya</taxon>
        <taxon>Basidiomycota</taxon>
        <taxon>Pucciniomycotina</taxon>
        <taxon>Pucciniomycetes</taxon>
        <taxon>Pucciniales</taxon>
        <taxon>Phakopsoraceae</taxon>
        <taxon>Phakopsora</taxon>
    </lineage>
</organism>
<comment type="similarity">
    <text evidence="1 2">Belongs to the glycosyl hydrolase 12 (cellulase H) family.</text>
</comment>
<keyword evidence="2" id="KW-0326">Glycosidase</keyword>
<dbReference type="GO" id="GO:0000272">
    <property type="term" value="P:polysaccharide catabolic process"/>
    <property type="evidence" value="ECO:0007669"/>
    <property type="project" value="UniProtKB-KW"/>
</dbReference>
<gene>
    <name evidence="4" type="ORF">PPACK8108_LOCUS4988</name>
</gene>
<evidence type="ECO:0000256" key="3">
    <source>
        <dbReference type="SAM" id="SignalP"/>
    </source>
</evidence>
<dbReference type="PANTHER" id="PTHR34002:SF9">
    <property type="entry name" value="XYLOGLUCAN-SPECIFIC ENDO-BETA-1,4-GLUCANASE A"/>
    <property type="match status" value="1"/>
</dbReference>
<dbReference type="InterPro" id="IPR013319">
    <property type="entry name" value="GH11/12"/>
</dbReference>
<keyword evidence="2" id="KW-0119">Carbohydrate metabolism</keyword>
<comment type="caution">
    <text evidence="4">The sequence shown here is derived from an EMBL/GenBank/DDBJ whole genome shotgun (WGS) entry which is preliminary data.</text>
</comment>
<dbReference type="Proteomes" id="UP001153365">
    <property type="component" value="Unassembled WGS sequence"/>
</dbReference>
<dbReference type="EMBL" id="CALTRL010000967">
    <property type="protein sequence ID" value="CAH7670272.1"/>
    <property type="molecule type" value="Genomic_DNA"/>
</dbReference>
<reference evidence="4" key="1">
    <citation type="submission" date="2022-06" db="EMBL/GenBank/DDBJ databases">
        <authorList>
            <consortium name="SYNGENTA / RWTH Aachen University"/>
        </authorList>
    </citation>
    <scope>NUCLEOTIDE SEQUENCE</scope>
</reference>
<dbReference type="InterPro" id="IPR002594">
    <property type="entry name" value="GH12"/>
</dbReference>
<keyword evidence="3" id="KW-0732">Signal</keyword>
<evidence type="ECO:0000313" key="4">
    <source>
        <dbReference type="EMBL" id="CAH7670272.1"/>
    </source>
</evidence>
<proteinExistence type="inferred from homology"/>
<keyword evidence="5" id="KW-1185">Reference proteome</keyword>
<dbReference type="InterPro" id="IPR013320">
    <property type="entry name" value="ConA-like_dom_sf"/>
</dbReference>
<name>A0AAV0APQ9_PHAPC</name>
<feature type="chain" id="PRO_5043762564" evidence="3">
    <location>
        <begin position="25"/>
        <end position="279"/>
    </location>
</feature>
<evidence type="ECO:0000256" key="2">
    <source>
        <dbReference type="RuleBase" id="RU361163"/>
    </source>
</evidence>
<dbReference type="PANTHER" id="PTHR34002">
    <property type="entry name" value="BLR1656 PROTEIN"/>
    <property type="match status" value="1"/>
</dbReference>
<keyword evidence="2" id="KW-0624">Polysaccharide degradation</keyword>
<accession>A0AAV0APQ9</accession>
<sequence>MKNYCWSRLFFFLIILSSTLKVFCSTETTNYKVHPLMSWANGNSQTSSFGADKLENDLTLYNNVFEASLTSVGSTQSVQFINFQPETQSFSWRTTFSLKSSSADNDNKVKSYSNLCLKQKENPQIKGLKNFYTYWNWSLDQMSDGTVADVAYDIFTSFKKDCGGQSEGCASHEIMVWLKAVGKSRPSGETTNKFVKLGSYDFEVWKGSVGGISVISLVPKDIDKVQYTNFKGDFKKLLQNDLTEFGVDKNEFICTTGAGIEVFKGSGTFLTRRARTHLN</sequence>
<protein>
    <submittedName>
        <fullName evidence="4">Endoglucanase</fullName>
    </submittedName>
</protein>
<dbReference type="GO" id="GO:0008810">
    <property type="term" value="F:cellulase activity"/>
    <property type="evidence" value="ECO:0007669"/>
    <property type="project" value="InterPro"/>
</dbReference>
<keyword evidence="2" id="KW-0378">Hydrolase</keyword>
<evidence type="ECO:0000256" key="1">
    <source>
        <dbReference type="ARBA" id="ARBA00005519"/>
    </source>
</evidence>
<feature type="signal peptide" evidence="3">
    <location>
        <begin position="1"/>
        <end position="24"/>
    </location>
</feature>
<evidence type="ECO:0000313" key="5">
    <source>
        <dbReference type="Proteomes" id="UP001153365"/>
    </source>
</evidence>
<dbReference type="Gene3D" id="2.60.120.180">
    <property type="match status" value="1"/>
</dbReference>
<dbReference type="SUPFAM" id="SSF49899">
    <property type="entry name" value="Concanavalin A-like lectins/glucanases"/>
    <property type="match status" value="1"/>
</dbReference>
<dbReference type="AlphaFoldDB" id="A0AAV0APQ9"/>